<dbReference type="Pfam" id="PF00079">
    <property type="entry name" value="Serpin"/>
    <property type="match status" value="1"/>
</dbReference>
<evidence type="ECO:0000256" key="4">
    <source>
        <dbReference type="ARBA" id="ARBA00022690"/>
    </source>
</evidence>
<feature type="domain" description="Serpin" evidence="9">
    <location>
        <begin position="22"/>
        <end position="385"/>
    </location>
</feature>
<evidence type="ECO:0000313" key="11">
    <source>
        <dbReference type="Proteomes" id="UP000887116"/>
    </source>
</evidence>
<organism evidence="10 11">
    <name type="scientific">Trichonephila clavata</name>
    <name type="common">Joro spider</name>
    <name type="synonym">Nephila clavata</name>
    <dbReference type="NCBI Taxonomy" id="2740835"/>
    <lineage>
        <taxon>Eukaryota</taxon>
        <taxon>Metazoa</taxon>
        <taxon>Ecdysozoa</taxon>
        <taxon>Arthropoda</taxon>
        <taxon>Chelicerata</taxon>
        <taxon>Arachnida</taxon>
        <taxon>Araneae</taxon>
        <taxon>Araneomorphae</taxon>
        <taxon>Entelegynae</taxon>
        <taxon>Araneoidea</taxon>
        <taxon>Nephilidae</taxon>
        <taxon>Trichonephila</taxon>
    </lineage>
</organism>
<dbReference type="SUPFAM" id="SSF56574">
    <property type="entry name" value="Serpins"/>
    <property type="match status" value="1"/>
</dbReference>
<dbReference type="InterPro" id="IPR036186">
    <property type="entry name" value="Serpin_sf"/>
</dbReference>
<evidence type="ECO:0000256" key="7">
    <source>
        <dbReference type="ARBA" id="ARBA00023180"/>
    </source>
</evidence>
<dbReference type="PROSITE" id="PS00284">
    <property type="entry name" value="SERPIN"/>
    <property type="match status" value="1"/>
</dbReference>
<dbReference type="InterPro" id="IPR042178">
    <property type="entry name" value="Serpin_sf_1"/>
</dbReference>
<keyword evidence="11" id="KW-1185">Reference proteome</keyword>
<dbReference type="FunFam" id="3.30.497.10:FF:000031">
    <property type="entry name" value="Putative salivary serpin"/>
    <property type="match status" value="1"/>
</dbReference>
<dbReference type="OrthoDB" id="9518664at2759"/>
<dbReference type="Gene3D" id="3.30.497.10">
    <property type="entry name" value="Antithrombin, subunit I, domain 2"/>
    <property type="match status" value="1"/>
</dbReference>
<dbReference type="InterPro" id="IPR042185">
    <property type="entry name" value="Serpin_sf_2"/>
</dbReference>
<keyword evidence="3" id="KW-0964">Secreted</keyword>
<dbReference type="EMBL" id="BMAO01029215">
    <property type="protein sequence ID" value="GFR30160.1"/>
    <property type="molecule type" value="Genomic_DNA"/>
</dbReference>
<comment type="similarity">
    <text evidence="2 8">Belongs to the serpin family.</text>
</comment>
<keyword evidence="7" id="KW-0325">Glycoprotein</keyword>
<evidence type="ECO:0000256" key="3">
    <source>
        <dbReference type="ARBA" id="ARBA00022525"/>
    </source>
</evidence>
<dbReference type="GO" id="GO:0004867">
    <property type="term" value="F:serine-type endopeptidase inhibitor activity"/>
    <property type="evidence" value="ECO:0007669"/>
    <property type="project" value="UniProtKB-KW"/>
</dbReference>
<comment type="caution">
    <text evidence="10">The sequence shown here is derived from an EMBL/GenBank/DDBJ whole genome shotgun (WGS) entry which is preliminary data.</text>
</comment>
<evidence type="ECO:0000256" key="5">
    <source>
        <dbReference type="ARBA" id="ARBA00022729"/>
    </source>
</evidence>
<evidence type="ECO:0000313" key="10">
    <source>
        <dbReference type="EMBL" id="GFR30160.1"/>
    </source>
</evidence>
<keyword evidence="5" id="KW-0732">Signal</keyword>
<dbReference type="AlphaFoldDB" id="A0A8X6M1T9"/>
<dbReference type="PANTHER" id="PTHR11461:SF211">
    <property type="entry name" value="GH10112P-RELATED"/>
    <property type="match status" value="1"/>
</dbReference>
<dbReference type="SMART" id="SM00093">
    <property type="entry name" value="SERPIN"/>
    <property type="match status" value="1"/>
</dbReference>
<comment type="subcellular location">
    <subcellularLocation>
        <location evidence="1">Secreted</location>
    </subcellularLocation>
</comment>
<dbReference type="InterPro" id="IPR023795">
    <property type="entry name" value="Serpin_CS"/>
</dbReference>
<sequence>MEGAANLENLRKLASANNEFAFNMHRRLTEGTSDNVFFSPLSVFSVFSMLYYGSVGETSEELRKALGYDKADIKDEVLHQTFSDFLKNLLRMDRFTNDTIIHSANAVFVNRSMNIIPEFRRNIKEWYGASFQEVDFSKDSEKVIRSINDWAKDQTHQKLKHLIGELNPATLMVLLNALYFKAAWRTPFHQNNSEKQDFFNNGQESEKKDMSFMTTTGEFRYSENDDFKALELPFKGDDVIMFILSPKKRNGLKSLEKNVTPNQFLTIHRELDEKIINFSVPKFKLKSEKDLSSVLKTLGVKRMFDPKAADFSDINFEGNSYVSQVLHKVEIIINEKGSEASAATGVISCKETSPEFAINHPFLFAIIEKGSGSEWILLLGRINNL</sequence>
<dbReference type="Proteomes" id="UP000887116">
    <property type="component" value="Unassembled WGS sequence"/>
</dbReference>
<reference evidence="10" key="1">
    <citation type="submission" date="2020-07" db="EMBL/GenBank/DDBJ databases">
        <title>Multicomponent nature underlies the extraordinary mechanical properties of spider dragline silk.</title>
        <authorList>
            <person name="Kono N."/>
            <person name="Nakamura H."/>
            <person name="Mori M."/>
            <person name="Yoshida Y."/>
            <person name="Ohtoshi R."/>
            <person name="Malay A.D."/>
            <person name="Moran D.A.P."/>
            <person name="Tomita M."/>
            <person name="Numata K."/>
            <person name="Arakawa K."/>
        </authorList>
    </citation>
    <scope>NUCLEOTIDE SEQUENCE</scope>
</reference>
<dbReference type="InterPro" id="IPR023796">
    <property type="entry name" value="Serpin_dom"/>
</dbReference>
<keyword evidence="4" id="KW-0646">Protease inhibitor</keyword>
<evidence type="ECO:0000256" key="1">
    <source>
        <dbReference type="ARBA" id="ARBA00004613"/>
    </source>
</evidence>
<dbReference type="InterPro" id="IPR000215">
    <property type="entry name" value="Serpin_fam"/>
</dbReference>
<evidence type="ECO:0000256" key="8">
    <source>
        <dbReference type="RuleBase" id="RU000411"/>
    </source>
</evidence>
<evidence type="ECO:0000256" key="6">
    <source>
        <dbReference type="ARBA" id="ARBA00022900"/>
    </source>
</evidence>
<dbReference type="Gene3D" id="2.30.39.10">
    <property type="entry name" value="Alpha-1-antitrypsin, domain 1"/>
    <property type="match status" value="1"/>
</dbReference>
<protein>
    <submittedName>
        <fullName evidence="10">Uncharacterized serpin-like protein MA_2246</fullName>
    </submittedName>
</protein>
<evidence type="ECO:0000256" key="2">
    <source>
        <dbReference type="ARBA" id="ARBA00009500"/>
    </source>
</evidence>
<proteinExistence type="inferred from homology"/>
<evidence type="ECO:0000259" key="9">
    <source>
        <dbReference type="SMART" id="SM00093"/>
    </source>
</evidence>
<name>A0A8X6M1T9_TRICU</name>
<dbReference type="GO" id="GO:0005615">
    <property type="term" value="C:extracellular space"/>
    <property type="evidence" value="ECO:0007669"/>
    <property type="project" value="InterPro"/>
</dbReference>
<keyword evidence="6" id="KW-0722">Serine protease inhibitor</keyword>
<accession>A0A8X6M1T9</accession>
<gene>
    <name evidence="10" type="primary">MA_2246</name>
    <name evidence="10" type="ORF">TNCT_533241</name>
</gene>
<dbReference type="PANTHER" id="PTHR11461">
    <property type="entry name" value="SERINE PROTEASE INHIBITOR, SERPIN"/>
    <property type="match status" value="1"/>
</dbReference>